<dbReference type="SUPFAM" id="SSF46565">
    <property type="entry name" value="Chaperone J-domain"/>
    <property type="match status" value="1"/>
</dbReference>
<dbReference type="Pfam" id="PF00226">
    <property type="entry name" value="DnaJ"/>
    <property type="match status" value="1"/>
</dbReference>
<keyword evidence="3" id="KW-1185">Reference proteome</keyword>
<organism evidence="2 3">
    <name type="scientific">Dactylosporangium fulvum</name>
    <dbReference type="NCBI Taxonomy" id="53359"/>
    <lineage>
        <taxon>Bacteria</taxon>
        <taxon>Bacillati</taxon>
        <taxon>Actinomycetota</taxon>
        <taxon>Actinomycetes</taxon>
        <taxon>Micromonosporales</taxon>
        <taxon>Micromonosporaceae</taxon>
        <taxon>Dactylosporangium</taxon>
    </lineage>
</organism>
<dbReference type="InterPro" id="IPR008971">
    <property type="entry name" value="HSP40/DnaJ_pept-bd"/>
</dbReference>
<dbReference type="InterPro" id="IPR002939">
    <property type="entry name" value="DnaJ_C"/>
</dbReference>
<dbReference type="PROSITE" id="PS00636">
    <property type="entry name" value="DNAJ_1"/>
    <property type="match status" value="1"/>
</dbReference>
<dbReference type="InterPro" id="IPR018253">
    <property type="entry name" value="DnaJ_domain_CS"/>
</dbReference>
<protein>
    <submittedName>
        <fullName evidence="2">DnaJ domain-containing protein</fullName>
    </submittedName>
</protein>
<dbReference type="RefSeq" id="WP_259856850.1">
    <property type="nucleotide sequence ID" value="NZ_BAAAST010000191.1"/>
</dbReference>
<evidence type="ECO:0000259" key="1">
    <source>
        <dbReference type="PROSITE" id="PS50076"/>
    </source>
</evidence>
<dbReference type="SMART" id="SM00271">
    <property type="entry name" value="DnaJ"/>
    <property type="match status" value="1"/>
</dbReference>
<dbReference type="PROSITE" id="PS50076">
    <property type="entry name" value="DNAJ_2"/>
    <property type="match status" value="1"/>
</dbReference>
<dbReference type="Pfam" id="PF01556">
    <property type="entry name" value="DnaJ_C"/>
    <property type="match status" value="1"/>
</dbReference>
<proteinExistence type="predicted"/>
<accession>A0ABY5VP46</accession>
<dbReference type="EMBL" id="CP073720">
    <property type="protein sequence ID" value="UWP79240.1"/>
    <property type="molecule type" value="Genomic_DNA"/>
</dbReference>
<dbReference type="CDD" id="cd10747">
    <property type="entry name" value="DnaJ_C"/>
    <property type="match status" value="1"/>
</dbReference>
<dbReference type="Gene3D" id="1.10.287.110">
    <property type="entry name" value="DnaJ domain"/>
    <property type="match status" value="1"/>
</dbReference>
<dbReference type="Gene3D" id="2.60.260.20">
    <property type="entry name" value="Urease metallochaperone UreE, N-terminal domain"/>
    <property type="match status" value="2"/>
</dbReference>
<evidence type="ECO:0000313" key="2">
    <source>
        <dbReference type="EMBL" id="UWP79240.1"/>
    </source>
</evidence>
<reference evidence="2" key="1">
    <citation type="submission" date="2021-04" db="EMBL/GenBank/DDBJ databases">
        <authorList>
            <person name="Hartkoorn R.C."/>
            <person name="Beaudoing E."/>
            <person name="Hot D."/>
        </authorList>
    </citation>
    <scope>NUCLEOTIDE SEQUENCE</scope>
    <source>
        <strain evidence="2">NRRL B-16292</strain>
    </source>
</reference>
<dbReference type="CDD" id="cd06257">
    <property type="entry name" value="DnaJ"/>
    <property type="match status" value="1"/>
</dbReference>
<dbReference type="Proteomes" id="UP001059617">
    <property type="component" value="Chromosome"/>
</dbReference>
<sequence length="294" mass="31645">MAATDDYYRVLEVEPTAGPQEIRRSYRRLARRFHPDRNPDPGAEEQFRLLTEAYEVLSDERARAEYDRRTDTSRPASQPFDISTEQAANVGIDLGGLLGGLLRGAFGARAGTVSPGTDVEAEIGMSVEDAYHGGTRRLAVQTAGGSHAFEVIIPAGVTEGQRIRLPGQGAAGAGGGPRGDLFLVVRLAPHPRYRVDGRDVTVDLPIAPWEAVLGAGVVMDTPGGPVRVQVPAGSSSGRRLRFHGRGLPGLGGPAGDLYAQLAIVVPERLSDRQRELWRRLAEVSRFDPRGRRAA</sequence>
<evidence type="ECO:0000313" key="3">
    <source>
        <dbReference type="Proteomes" id="UP001059617"/>
    </source>
</evidence>
<dbReference type="PRINTS" id="PR00625">
    <property type="entry name" value="JDOMAIN"/>
</dbReference>
<gene>
    <name evidence="2" type="ORF">Dfulv_29205</name>
</gene>
<name>A0ABY5VP46_9ACTN</name>
<dbReference type="InterPro" id="IPR036869">
    <property type="entry name" value="J_dom_sf"/>
</dbReference>
<dbReference type="SUPFAM" id="SSF49493">
    <property type="entry name" value="HSP40/DnaJ peptide-binding domain"/>
    <property type="match status" value="2"/>
</dbReference>
<dbReference type="InterPro" id="IPR001623">
    <property type="entry name" value="DnaJ_domain"/>
</dbReference>
<dbReference type="PANTHER" id="PTHR43096">
    <property type="entry name" value="DNAJ HOMOLOG 1, MITOCHONDRIAL-RELATED"/>
    <property type="match status" value="1"/>
</dbReference>
<reference evidence="2" key="2">
    <citation type="submission" date="2022-09" db="EMBL/GenBank/DDBJ databases">
        <title>Biosynthetic gene clusters of Dactylosporangioum fulvum.</title>
        <authorList>
            <person name="Caradec T."/>
        </authorList>
    </citation>
    <scope>NUCLEOTIDE SEQUENCE</scope>
    <source>
        <strain evidence="2">NRRL B-16292</strain>
    </source>
</reference>
<dbReference type="PANTHER" id="PTHR43096:SF10">
    <property type="entry name" value="CHAPERONE PROTEIN DNAJ A6, CHLOROPLASTIC"/>
    <property type="match status" value="1"/>
</dbReference>
<feature type="domain" description="J" evidence="1">
    <location>
        <begin position="6"/>
        <end position="70"/>
    </location>
</feature>